<dbReference type="PANTHER" id="PTHR47551">
    <property type="entry name" value="TUBULIN--TYROSINE LIGASE PBY1-RELATED"/>
    <property type="match status" value="1"/>
</dbReference>
<dbReference type="PANTHER" id="PTHR47551:SF1">
    <property type="entry name" value="TUBULIN--TYROSINE LIGASE PBY1-RELATED"/>
    <property type="match status" value="1"/>
</dbReference>
<evidence type="ECO:0000313" key="3">
    <source>
        <dbReference type="Proteomes" id="UP000094043"/>
    </source>
</evidence>
<evidence type="ECO:0000256" key="1">
    <source>
        <dbReference type="SAM" id="MobiDB-lite"/>
    </source>
</evidence>
<dbReference type="EMBL" id="CP143786">
    <property type="protein sequence ID" value="WVN87484.1"/>
    <property type="molecule type" value="Genomic_DNA"/>
</dbReference>
<dbReference type="PROSITE" id="PS51221">
    <property type="entry name" value="TTL"/>
    <property type="match status" value="1"/>
</dbReference>
<feature type="region of interest" description="Disordered" evidence="1">
    <location>
        <begin position="192"/>
        <end position="217"/>
    </location>
</feature>
<reference evidence="2" key="1">
    <citation type="submission" date="2016-06" db="EMBL/GenBank/DDBJ databases">
        <authorList>
            <person name="Cuomo C."/>
            <person name="Litvintseva A."/>
            <person name="Heitman J."/>
            <person name="Chen Y."/>
            <person name="Sun S."/>
            <person name="Springer D."/>
            <person name="Dromer F."/>
            <person name="Young S."/>
            <person name="Zeng Q."/>
            <person name="Chapman S."/>
            <person name="Gujja S."/>
            <person name="Saif S."/>
            <person name="Birren B."/>
        </authorList>
    </citation>
    <scope>NUCLEOTIDE SEQUENCE</scope>
    <source>
        <strain evidence="2">CBS 7841</strain>
    </source>
</reference>
<dbReference type="GO" id="GO:0000932">
    <property type="term" value="C:P-body"/>
    <property type="evidence" value="ECO:0007669"/>
    <property type="project" value="TreeGrafter"/>
</dbReference>
<accession>A0AAJ8JSE9</accession>
<proteinExistence type="predicted"/>
<keyword evidence="3" id="KW-1185">Reference proteome</keyword>
<reference evidence="2" key="2">
    <citation type="journal article" date="2022" name="Elife">
        <title>Obligate sexual reproduction of a homothallic fungus closely related to the Cryptococcus pathogenic species complex.</title>
        <authorList>
            <person name="Passer A.R."/>
            <person name="Clancey S.A."/>
            <person name="Shea T."/>
            <person name="David-Palma M."/>
            <person name="Averette A.F."/>
            <person name="Boekhout T."/>
            <person name="Porcel B.M."/>
            <person name="Nowrousian M."/>
            <person name="Cuomo C.A."/>
            <person name="Sun S."/>
            <person name="Heitman J."/>
            <person name="Coelho M.A."/>
        </authorList>
    </citation>
    <scope>NUCLEOTIDE SEQUENCE</scope>
    <source>
        <strain evidence="2">CBS 7841</strain>
    </source>
</reference>
<dbReference type="KEGG" id="cdep:91086877"/>
<dbReference type="Gene3D" id="3.30.470.20">
    <property type="entry name" value="ATP-grasp fold, B domain"/>
    <property type="match status" value="1"/>
</dbReference>
<reference evidence="2" key="3">
    <citation type="submission" date="2024-01" db="EMBL/GenBank/DDBJ databases">
        <authorList>
            <person name="Coelho M.A."/>
            <person name="David-Palma M."/>
            <person name="Shea T."/>
            <person name="Sun S."/>
            <person name="Cuomo C.A."/>
            <person name="Heitman J."/>
        </authorList>
    </citation>
    <scope>NUCLEOTIDE SEQUENCE</scope>
    <source>
        <strain evidence="2">CBS 7841</strain>
    </source>
</reference>
<dbReference type="FunFam" id="3.30.470.20:FF:000133">
    <property type="entry name" value="Probable tubulin--tyrosine ligase C12B10.04"/>
    <property type="match status" value="1"/>
</dbReference>
<dbReference type="AlphaFoldDB" id="A0AAJ8JSE9"/>
<dbReference type="InterPro" id="IPR004344">
    <property type="entry name" value="TTL/TTLL_fam"/>
</dbReference>
<name>A0AAJ8JSE9_9TREE</name>
<gene>
    <name evidence="2" type="ORF">L203_102666</name>
</gene>
<dbReference type="Proteomes" id="UP000094043">
    <property type="component" value="Chromosome 3"/>
</dbReference>
<dbReference type="InterPro" id="IPR027746">
    <property type="entry name" value="TTL"/>
</dbReference>
<organism evidence="2 3">
    <name type="scientific">Cryptococcus depauperatus CBS 7841</name>
    <dbReference type="NCBI Taxonomy" id="1295531"/>
    <lineage>
        <taxon>Eukaryota</taxon>
        <taxon>Fungi</taxon>
        <taxon>Dikarya</taxon>
        <taxon>Basidiomycota</taxon>
        <taxon>Agaricomycotina</taxon>
        <taxon>Tremellomycetes</taxon>
        <taxon>Tremellales</taxon>
        <taxon>Cryptococcaceae</taxon>
        <taxon>Cryptococcus</taxon>
    </lineage>
</organism>
<dbReference type="GeneID" id="91086877"/>
<sequence length="513" mass="57093">MSQEKKQKSLDAFVSFPSPYTQTLLVQALAAALPFLSLTLVQPAALQWADYDLMSFDIPHKNPSQYLISSYIYRKALIRKHELHHTIASYLAKCRHRQTPSVLAPVSLGADGGVLGGGAPRGWTVDVQFADELDEALMDDLFELSEEMKENEGKGDGERRWWILKPGFADRAQGIRLFSTEDELRAIFEEFEPLSEDGADEDGTSEDGDERELEDTDDRMDRLAKKTVEMGLAPEGTGVVISQLRHFVIQDYIPRPMLFDIAETPGKPLAPLTGYKFHLRAYVLVTGAYTVHLAKTMLALFSGSLYTPPRVSDDGKLDLGPHLTNTCLQTDVYGAPVPAADLVKLFYELEGLTVLTHSSKPSTFGKYTYESQGRVTKEWLDTTFEKVGDVVSETIKAGAECGSFGLQFMPNAFEIFGVDLILSFPPSVVEPDRLPIPVVTLLEFNASPDFYQSGDRLRPQLLEMFKGVVNISIVPFFGLSTRHDEGDETAMKVGDEKWGWRMVGKGEVRGSDW</sequence>
<dbReference type="RefSeq" id="XP_066068184.1">
    <property type="nucleotide sequence ID" value="XM_066212087.1"/>
</dbReference>
<dbReference type="Pfam" id="PF03133">
    <property type="entry name" value="TTL"/>
    <property type="match status" value="1"/>
</dbReference>
<protein>
    <recommendedName>
        <fullName evidence="4">Cytoplasmic protein</fullName>
    </recommendedName>
</protein>
<evidence type="ECO:0008006" key="4">
    <source>
        <dbReference type="Google" id="ProtNLM"/>
    </source>
</evidence>
<evidence type="ECO:0000313" key="2">
    <source>
        <dbReference type="EMBL" id="WVN87484.1"/>
    </source>
</evidence>